<evidence type="ECO:0000256" key="12">
    <source>
        <dbReference type="PROSITE-ProRule" id="PRU00284"/>
    </source>
</evidence>
<evidence type="ECO:0000313" key="16">
    <source>
        <dbReference type="EMBL" id="GAA0742974.1"/>
    </source>
</evidence>
<evidence type="ECO:0000256" key="6">
    <source>
        <dbReference type="ARBA" id="ARBA00022989"/>
    </source>
</evidence>
<dbReference type="CDD" id="cd12912">
    <property type="entry name" value="PDC2_MCP_like"/>
    <property type="match status" value="1"/>
</dbReference>
<dbReference type="SUPFAM" id="SSF58104">
    <property type="entry name" value="Methyl-accepting chemotaxis protein (MCP) signaling domain"/>
    <property type="match status" value="1"/>
</dbReference>
<keyword evidence="13" id="KW-0175">Coiled coil</keyword>
<keyword evidence="2" id="KW-1003">Cell membrane</keyword>
<evidence type="ECO:0000259" key="15">
    <source>
        <dbReference type="PROSITE" id="PS50111"/>
    </source>
</evidence>
<dbReference type="Proteomes" id="UP001501510">
    <property type="component" value="Unassembled WGS sequence"/>
</dbReference>
<feature type="domain" description="Methyl-accepting transducer" evidence="15">
    <location>
        <begin position="418"/>
        <end position="675"/>
    </location>
</feature>
<dbReference type="InterPro" id="IPR004089">
    <property type="entry name" value="MCPsignal_dom"/>
</dbReference>
<dbReference type="SMART" id="SM00283">
    <property type="entry name" value="MA"/>
    <property type="match status" value="1"/>
</dbReference>
<evidence type="ECO:0000313" key="17">
    <source>
        <dbReference type="Proteomes" id="UP001501510"/>
    </source>
</evidence>
<keyword evidence="11" id="KW-0624">Polysaccharide degradation</keyword>
<organism evidence="16 17">
    <name type="scientific">Clostridium oceanicum</name>
    <dbReference type="NCBI Taxonomy" id="1543"/>
    <lineage>
        <taxon>Bacteria</taxon>
        <taxon>Bacillati</taxon>
        <taxon>Bacillota</taxon>
        <taxon>Clostridia</taxon>
        <taxon>Eubacteriales</taxon>
        <taxon>Clostridiaceae</taxon>
        <taxon>Clostridium</taxon>
    </lineage>
</organism>
<dbReference type="PANTHER" id="PTHR32089">
    <property type="entry name" value="METHYL-ACCEPTING CHEMOTAXIS PROTEIN MCPB"/>
    <property type="match status" value="1"/>
</dbReference>
<keyword evidence="7 14" id="KW-0472">Membrane</keyword>
<evidence type="ECO:0000256" key="11">
    <source>
        <dbReference type="ARBA" id="ARBA00023326"/>
    </source>
</evidence>
<dbReference type="EMBL" id="BAAACG010000010">
    <property type="protein sequence ID" value="GAA0742974.1"/>
    <property type="molecule type" value="Genomic_DNA"/>
</dbReference>
<comment type="caution">
    <text evidence="16">The sequence shown here is derived from an EMBL/GenBank/DDBJ whole genome shotgun (WGS) entry which is preliminary data.</text>
</comment>
<evidence type="ECO:0000256" key="8">
    <source>
        <dbReference type="ARBA" id="ARBA00023224"/>
    </source>
</evidence>
<dbReference type="Gene3D" id="3.30.450.20">
    <property type="entry name" value="PAS domain"/>
    <property type="match status" value="1"/>
</dbReference>
<evidence type="ECO:0000256" key="13">
    <source>
        <dbReference type="SAM" id="Coils"/>
    </source>
</evidence>
<dbReference type="PANTHER" id="PTHR32089:SF112">
    <property type="entry name" value="LYSOZYME-LIKE PROTEIN-RELATED"/>
    <property type="match status" value="1"/>
</dbReference>
<evidence type="ECO:0000256" key="7">
    <source>
        <dbReference type="ARBA" id="ARBA00023136"/>
    </source>
</evidence>
<sequence length="705" mass="79795">MKLMKKLNSSIRYKIMLAITICCLLTSFLIGSISILKSKSVIQKEAEARLTDISQNKSNNINELLLNTENTAKNVESLLVSGFNIDKAISSPKYMKSYYNSVDPFIKNIAKRENKTLGICLIFNPQITKNLYQVCYEGTSKNRDFKKLNKFKIDDFKETNEYMSWYYNPSKSKKAIWSDPHEDAKEKNNSLKKDMRIAYTKPIYKNNKLIAVLAIDLYFNDYVKMINNVKVYNNGYAFLLNKNFEFLVYKNSKSKDNLKNFKDSKLKSITKDMVKNKTGIGYYTLNGNKNILGYSRLSNGNIMVVTAKTSDIFKSLTKLQIFIITFVIFLIILFSIIAWFIGKKLSDPITLTTKLIKKTGDLDLSYDKNFDILLKYKDECGIISKEVFNLRNILSEIIKVLKNNSEETSKYSTVLSSSTNEISKSSQQISTTVIELAKGAQEQACSAEKSVDKLEHFSKELDTIIKSIKVIQDYSTTTNNINNNSINSFNELLQRIKLNDTLGQKTSKSVDVLSEKSKTIVGIIDTIHSIAKQTNLLALNAAIEAQRAGEAGKGFSVVAEEIRKLSNETTDSTKKIENIIYEIQNEVNTTKYNMDQVINASNKASEAMEISKEDFKKINSVILKSLDKINNLANNVTSINKDKNEILNSIHEISAVSEESAACTEEISSSIDEQSMNSQEISKTANNLEDLVNKLKEIIMKFNID</sequence>
<proteinExistence type="predicted"/>
<dbReference type="Pfam" id="PF02743">
    <property type="entry name" value="dCache_1"/>
    <property type="match status" value="1"/>
</dbReference>
<keyword evidence="5" id="KW-0378">Hydrolase</keyword>
<keyword evidence="6 14" id="KW-1133">Transmembrane helix</keyword>
<evidence type="ECO:0000256" key="4">
    <source>
        <dbReference type="ARBA" id="ARBA00022692"/>
    </source>
</evidence>
<comment type="subcellular location">
    <subcellularLocation>
        <location evidence="1">Cell membrane</location>
        <topology evidence="1">Multi-pass membrane protein</topology>
    </subcellularLocation>
</comment>
<evidence type="ECO:0000256" key="2">
    <source>
        <dbReference type="ARBA" id="ARBA00022475"/>
    </source>
</evidence>
<dbReference type="InterPro" id="IPR033479">
    <property type="entry name" value="dCache_1"/>
</dbReference>
<dbReference type="PROSITE" id="PS00659">
    <property type="entry name" value="GLYCOSYL_HYDROL_F5"/>
    <property type="match status" value="1"/>
</dbReference>
<feature type="coiled-coil region" evidence="13">
    <location>
        <begin position="678"/>
        <end position="705"/>
    </location>
</feature>
<evidence type="ECO:0000256" key="3">
    <source>
        <dbReference type="ARBA" id="ARBA00022500"/>
    </source>
</evidence>
<keyword evidence="3" id="KW-0145">Chemotaxis</keyword>
<accession>A0ABP3UUW3</accession>
<name>A0ABP3UUW3_9CLOT</name>
<evidence type="ECO:0000256" key="9">
    <source>
        <dbReference type="ARBA" id="ARBA00023277"/>
    </source>
</evidence>
<feature type="transmembrane region" description="Helical" evidence="14">
    <location>
        <begin position="319"/>
        <end position="341"/>
    </location>
</feature>
<dbReference type="Gene3D" id="1.10.287.950">
    <property type="entry name" value="Methyl-accepting chemotaxis protein"/>
    <property type="match status" value="1"/>
</dbReference>
<evidence type="ECO:0000256" key="14">
    <source>
        <dbReference type="SAM" id="Phobius"/>
    </source>
</evidence>
<keyword evidence="17" id="KW-1185">Reference proteome</keyword>
<evidence type="ECO:0000256" key="1">
    <source>
        <dbReference type="ARBA" id="ARBA00004651"/>
    </source>
</evidence>
<keyword evidence="4 14" id="KW-0812">Transmembrane</keyword>
<keyword evidence="8 12" id="KW-0807">Transducer</keyword>
<protein>
    <submittedName>
        <fullName evidence="16">Methyl-accepting chemotaxis protein</fullName>
    </submittedName>
</protein>
<dbReference type="CDD" id="cd12913">
    <property type="entry name" value="PDC1_MCP_like"/>
    <property type="match status" value="1"/>
</dbReference>
<evidence type="ECO:0000256" key="10">
    <source>
        <dbReference type="ARBA" id="ARBA00023295"/>
    </source>
</evidence>
<evidence type="ECO:0000256" key="5">
    <source>
        <dbReference type="ARBA" id="ARBA00022801"/>
    </source>
</evidence>
<dbReference type="InterPro" id="IPR018087">
    <property type="entry name" value="Glyco_hydro_5_CS"/>
</dbReference>
<dbReference type="PROSITE" id="PS50111">
    <property type="entry name" value="CHEMOTAXIS_TRANSDUC_2"/>
    <property type="match status" value="1"/>
</dbReference>
<keyword evidence="9" id="KW-0119">Carbohydrate metabolism</keyword>
<gene>
    <name evidence="16" type="ORF">GCM10008906_26160</name>
</gene>
<keyword evidence="10" id="KW-0326">Glycosidase</keyword>
<dbReference type="Pfam" id="PF00015">
    <property type="entry name" value="MCPsignal"/>
    <property type="match status" value="1"/>
</dbReference>
<reference evidence="17" key="1">
    <citation type="journal article" date="2019" name="Int. J. Syst. Evol. Microbiol.">
        <title>The Global Catalogue of Microorganisms (GCM) 10K type strain sequencing project: providing services to taxonomists for standard genome sequencing and annotation.</title>
        <authorList>
            <consortium name="The Broad Institute Genomics Platform"/>
            <consortium name="The Broad Institute Genome Sequencing Center for Infectious Disease"/>
            <person name="Wu L."/>
            <person name="Ma J."/>
        </authorList>
    </citation>
    <scope>NUCLEOTIDE SEQUENCE [LARGE SCALE GENOMIC DNA]</scope>
    <source>
        <strain evidence="17">JCM 1407</strain>
    </source>
</reference>